<sequence length="283" mass="29728">MPVAVVTDSTAYLPAEPVERYAISVLSLPVSLSGAEGREGVDVAPADVTIAMAQRRVRVTTSRLTPTELAECYRRRFDEGATGVVSVHISSKLSGTYDAAVLAAAEFGGKVRVVDSLSTGMGLGFPVLAAARAASRGRGVDVVEREAVSAVTRTTTMFYVDTLEFLRRGGRIGAASALVGTALAVKPILHVDEGALVVREKVRTSSRAMARLVDLVEAAGHEGAVDVAVHHLAAQAAAADLEGRLRERFGRRLRRVYTSEVGAVVGAHVGPGLVGAVVYRRVD</sequence>
<dbReference type="EMBL" id="JACHGT010000004">
    <property type="protein sequence ID" value="MBB6034042.1"/>
    <property type="molecule type" value="Genomic_DNA"/>
</dbReference>
<dbReference type="AlphaFoldDB" id="A0A841FKF6"/>
<dbReference type="PANTHER" id="PTHR33434">
    <property type="entry name" value="DEGV DOMAIN-CONTAINING PROTEIN DR_1986-RELATED"/>
    <property type="match status" value="1"/>
</dbReference>
<dbReference type="Proteomes" id="UP000548476">
    <property type="component" value="Unassembled WGS sequence"/>
</dbReference>
<keyword evidence="3" id="KW-1185">Reference proteome</keyword>
<protein>
    <submittedName>
        <fullName evidence="2">DegV family protein with EDD domain</fullName>
    </submittedName>
</protein>
<organism evidence="2 3">
    <name type="scientific">Phytomonospora endophytica</name>
    <dbReference type="NCBI Taxonomy" id="714109"/>
    <lineage>
        <taxon>Bacteria</taxon>
        <taxon>Bacillati</taxon>
        <taxon>Actinomycetota</taxon>
        <taxon>Actinomycetes</taxon>
        <taxon>Micromonosporales</taxon>
        <taxon>Micromonosporaceae</taxon>
        <taxon>Phytomonospora</taxon>
    </lineage>
</organism>
<evidence type="ECO:0000256" key="1">
    <source>
        <dbReference type="ARBA" id="ARBA00023121"/>
    </source>
</evidence>
<dbReference type="GO" id="GO:0008289">
    <property type="term" value="F:lipid binding"/>
    <property type="evidence" value="ECO:0007669"/>
    <property type="project" value="UniProtKB-KW"/>
</dbReference>
<dbReference type="InterPro" id="IPR043168">
    <property type="entry name" value="DegV_C"/>
</dbReference>
<dbReference type="NCBIfam" id="TIGR00762">
    <property type="entry name" value="DegV"/>
    <property type="match status" value="1"/>
</dbReference>
<dbReference type="Gene3D" id="3.30.1180.10">
    <property type="match status" value="1"/>
</dbReference>
<dbReference type="SUPFAM" id="SSF82549">
    <property type="entry name" value="DAK1/DegV-like"/>
    <property type="match status" value="1"/>
</dbReference>
<dbReference type="PANTHER" id="PTHR33434:SF2">
    <property type="entry name" value="FATTY ACID-BINDING PROTEIN TM_1468"/>
    <property type="match status" value="1"/>
</dbReference>
<dbReference type="Pfam" id="PF02645">
    <property type="entry name" value="DegV"/>
    <property type="match status" value="1"/>
</dbReference>
<evidence type="ECO:0000313" key="3">
    <source>
        <dbReference type="Proteomes" id="UP000548476"/>
    </source>
</evidence>
<evidence type="ECO:0000313" key="2">
    <source>
        <dbReference type="EMBL" id="MBB6034042.1"/>
    </source>
</evidence>
<dbReference type="InterPro" id="IPR050270">
    <property type="entry name" value="DegV_domain_contain"/>
</dbReference>
<name>A0A841FKF6_9ACTN</name>
<dbReference type="RefSeq" id="WP_184786945.1">
    <property type="nucleotide sequence ID" value="NZ_BONT01000119.1"/>
</dbReference>
<comment type="caution">
    <text evidence="2">The sequence shown here is derived from an EMBL/GenBank/DDBJ whole genome shotgun (WGS) entry which is preliminary data.</text>
</comment>
<dbReference type="InterPro" id="IPR003797">
    <property type="entry name" value="DegV"/>
</dbReference>
<dbReference type="Gene3D" id="3.40.50.10170">
    <property type="match status" value="1"/>
</dbReference>
<keyword evidence="1" id="KW-0446">Lipid-binding</keyword>
<accession>A0A841FKF6</accession>
<dbReference type="PROSITE" id="PS51482">
    <property type="entry name" value="DEGV"/>
    <property type="match status" value="1"/>
</dbReference>
<proteinExistence type="predicted"/>
<gene>
    <name evidence="2" type="ORF">HNR73_001892</name>
</gene>
<reference evidence="2 3" key="1">
    <citation type="submission" date="2020-08" db="EMBL/GenBank/DDBJ databases">
        <title>Genomic Encyclopedia of Type Strains, Phase IV (KMG-IV): sequencing the most valuable type-strain genomes for metagenomic binning, comparative biology and taxonomic classification.</title>
        <authorList>
            <person name="Goeker M."/>
        </authorList>
    </citation>
    <scope>NUCLEOTIDE SEQUENCE [LARGE SCALE GENOMIC DNA]</scope>
    <source>
        <strain evidence="2 3">YIM 65646</strain>
    </source>
</reference>